<dbReference type="EMBL" id="LAZR01019929">
    <property type="protein sequence ID" value="KKL90745.1"/>
    <property type="molecule type" value="Genomic_DNA"/>
</dbReference>
<evidence type="ECO:0000313" key="1">
    <source>
        <dbReference type="EMBL" id="KKL90745.1"/>
    </source>
</evidence>
<comment type="caution">
    <text evidence="1">The sequence shown here is derived from an EMBL/GenBank/DDBJ whole genome shotgun (WGS) entry which is preliminary data.</text>
</comment>
<accession>A0A0F9IAD0</accession>
<reference evidence="1" key="1">
    <citation type="journal article" date="2015" name="Nature">
        <title>Complex archaea that bridge the gap between prokaryotes and eukaryotes.</title>
        <authorList>
            <person name="Spang A."/>
            <person name="Saw J.H."/>
            <person name="Jorgensen S.L."/>
            <person name="Zaremba-Niedzwiedzka K."/>
            <person name="Martijn J."/>
            <person name="Lind A.E."/>
            <person name="van Eijk R."/>
            <person name="Schleper C."/>
            <person name="Guy L."/>
            <person name="Ettema T.J."/>
        </authorList>
    </citation>
    <scope>NUCLEOTIDE SEQUENCE</scope>
</reference>
<proteinExistence type="predicted"/>
<sequence length="57" mass="7047">MPEEQINPKFERIIPLCVRELDIKFPEYGNTWTKEGKDYWQKRILNEVNEYLHKPRI</sequence>
<name>A0A0F9IAD0_9ZZZZ</name>
<protein>
    <submittedName>
        <fullName evidence="1">Uncharacterized protein</fullName>
    </submittedName>
</protein>
<organism evidence="1">
    <name type="scientific">marine sediment metagenome</name>
    <dbReference type="NCBI Taxonomy" id="412755"/>
    <lineage>
        <taxon>unclassified sequences</taxon>
        <taxon>metagenomes</taxon>
        <taxon>ecological metagenomes</taxon>
    </lineage>
</organism>
<dbReference type="AlphaFoldDB" id="A0A0F9IAD0"/>
<gene>
    <name evidence="1" type="ORF">LCGC14_1901600</name>
</gene>